<accession>A0A3M6TTM1</accession>
<gene>
    <name evidence="1" type="ORF">pdam_00002771</name>
</gene>
<name>A0A3M6TTM1_POCDA</name>
<dbReference type="EMBL" id="RCHS01002970">
    <property type="protein sequence ID" value="RMX44671.1"/>
    <property type="molecule type" value="Genomic_DNA"/>
</dbReference>
<protein>
    <submittedName>
        <fullName evidence="1">Uncharacterized protein</fullName>
    </submittedName>
</protein>
<feature type="non-terminal residue" evidence="1">
    <location>
        <position position="78"/>
    </location>
</feature>
<evidence type="ECO:0000313" key="2">
    <source>
        <dbReference type="Proteomes" id="UP000275408"/>
    </source>
</evidence>
<organism evidence="1 2">
    <name type="scientific">Pocillopora damicornis</name>
    <name type="common">Cauliflower coral</name>
    <name type="synonym">Millepora damicornis</name>
    <dbReference type="NCBI Taxonomy" id="46731"/>
    <lineage>
        <taxon>Eukaryota</taxon>
        <taxon>Metazoa</taxon>
        <taxon>Cnidaria</taxon>
        <taxon>Anthozoa</taxon>
        <taxon>Hexacorallia</taxon>
        <taxon>Scleractinia</taxon>
        <taxon>Astrocoeniina</taxon>
        <taxon>Pocilloporidae</taxon>
        <taxon>Pocillopora</taxon>
    </lineage>
</organism>
<dbReference type="AlphaFoldDB" id="A0A3M6TTM1"/>
<comment type="caution">
    <text evidence="1">The sequence shown here is derived from an EMBL/GenBank/DDBJ whole genome shotgun (WGS) entry which is preliminary data.</text>
</comment>
<dbReference type="Proteomes" id="UP000275408">
    <property type="component" value="Unassembled WGS sequence"/>
</dbReference>
<evidence type="ECO:0000313" key="1">
    <source>
        <dbReference type="EMBL" id="RMX44671.1"/>
    </source>
</evidence>
<proteinExistence type="predicted"/>
<keyword evidence="2" id="KW-1185">Reference proteome</keyword>
<reference evidence="1 2" key="1">
    <citation type="journal article" date="2018" name="Sci. Rep.">
        <title>Comparative analysis of the Pocillopora damicornis genome highlights role of immune system in coral evolution.</title>
        <authorList>
            <person name="Cunning R."/>
            <person name="Bay R.A."/>
            <person name="Gillette P."/>
            <person name="Baker A.C."/>
            <person name="Traylor-Knowles N."/>
        </authorList>
    </citation>
    <scope>NUCLEOTIDE SEQUENCE [LARGE SCALE GENOMIC DNA]</scope>
    <source>
        <strain evidence="1">RSMAS</strain>
        <tissue evidence="1">Whole animal</tissue>
    </source>
</reference>
<sequence>CQKLLDFEGKSQENCLRPPTNVVNEVVGEDEKEKFLWALSISSAFYRHEKWLPIHMRYKSLRWNGPLLQAVVIATEKR</sequence>
<feature type="non-terminal residue" evidence="1">
    <location>
        <position position="1"/>
    </location>
</feature>